<evidence type="ECO:0000256" key="1">
    <source>
        <dbReference type="SAM" id="SignalP"/>
    </source>
</evidence>
<dbReference type="EMBL" id="CAADFL010000135">
    <property type="protein sequence ID" value="VFK10318.1"/>
    <property type="molecule type" value="Genomic_DNA"/>
</dbReference>
<dbReference type="EMBL" id="CAADEZ010000409">
    <property type="protein sequence ID" value="VFJ66364.1"/>
    <property type="molecule type" value="Genomic_DNA"/>
</dbReference>
<name>A0A450VZT1_9GAMM</name>
<feature type="chain" id="PRO_5036113462" evidence="1">
    <location>
        <begin position="26"/>
        <end position="63"/>
    </location>
</feature>
<gene>
    <name evidence="2" type="ORF">BECKFM1743A_GA0114220_104095</name>
    <name evidence="3" type="ORF">BECKFM1743B_GA0114221_101355</name>
</gene>
<organism evidence="3">
    <name type="scientific">Candidatus Kentrum sp. FM</name>
    <dbReference type="NCBI Taxonomy" id="2126340"/>
    <lineage>
        <taxon>Bacteria</taxon>
        <taxon>Pseudomonadati</taxon>
        <taxon>Pseudomonadota</taxon>
        <taxon>Gammaproteobacteria</taxon>
        <taxon>Candidatus Kentrum</taxon>
    </lineage>
</organism>
<dbReference type="AlphaFoldDB" id="A0A450VZT1"/>
<protein>
    <submittedName>
        <fullName evidence="3">Uncharacterized protein</fullName>
    </submittedName>
</protein>
<keyword evidence="1" id="KW-0732">Signal</keyword>
<evidence type="ECO:0000313" key="2">
    <source>
        <dbReference type="EMBL" id="VFJ66364.1"/>
    </source>
</evidence>
<sequence>MRKKIMTIVSGALMVWLLGSTAGVAAQVSKTGAMLQGDLSTVLSARRCRNGKIVLRGFSKGCR</sequence>
<evidence type="ECO:0000313" key="3">
    <source>
        <dbReference type="EMBL" id="VFK10318.1"/>
    </source>
</evidence>
<reference evidence="3" key="1">
    <citation type="submission" date="2019-02" db="EMBL/GenBank/DDBJ databases">
        <authorList>
            <person name="Gruber-Vodicka R. H."/>
            <person name="Seah K. B. B."/>
        </authorList>
    </citation>
    <scope>NUCLEOTIDE SEQUENCE</scope>
    <source>
        <strain evidence="2">BECK_BZ163</strain>
        <strain evidence="3">BECK_BZ164</strain>
    </source>
</reference>
<proteinExistence type="predicted"/>
<accession>A0A450VZT1</accession>
<feature type="signal peptide" evidence="1">
    <location>
        <begin position="1"/>
        <end position="25"/>
    </location>
</feature>